<organism evidence="2 3">
    <name type="scientific">Nocardia donostiensis</name>
    <dbReference type="NCBI Taxonomy" id="1538463"/>
    <lineage>
        <taxon>Bacteria</taxon>
        <taxon>Bacillati</taxon>
        <taxon>Actinomycetota</taxon>
        <taxon>Actinomycetes</taxon>
        <taxon>Mycobacteriales</taxon>
        <taxon>Nocardiaceae</taxon>
        <taxon>Nocardia</taxon>
    </lineage>
</organism>
<proteinExistence type="predicted"/>
<sequence length="260" mass="28646">MAVETIAVGHELPCSGRVLRFRDNASGYGFWVSTPDRSPHLWDRYLQGALDVYRHYGIQRALAYDTIADGRCTAVFFAATDAWGEVVGGVRVQGPYSWVAEVESLAPWEGRPGAAELSTMFARRIPDGVVEARSAWVAREVPARNELSAAISRCIAHAPRLLGARYGFATVASFTAGRHRGSGGIAAEAIPSVPYPDSRYRTVPIWWDTRMCRMFADRLQYLLMCGELRAMGIADSPPARARRLSGHRGHRTGGRRSYGC</sequence>
<feature type="compositionally biased region" description="Basic residues" evidence="1">
    <location>
        <begin position="240"/>
        <end position="254"/>
    </location>
</feature>
<evidence type="ECO:0000313" key="3">
    <source>
        <dbReference type="Proteomes" id="UP000188836"/>
    </source>
</evidence>
<protein>
    <recommendedName>
        <fullName evidence="4">GNAT family N-acetyltransferase</fullName>
    </recommendedName>
</protein>
<dbReference type="AlphaFoldDB" id="A0A1V2TFP9"/>
<name>A0A1V2TFP9_9NOCA</name>
<reference evidence="2 3" key="1">
    <citation type="journal article" date="2016" name="Antonie Van Leeuwenhoek">
        <title>Nocardia donostiensis sp. nov., isolated from human respiratory specimens.</title>
        <authorList>
            <person name="Ercibengoa M."/>
            <person name="Bell M."/>
            <person name="Marimon J.M."/>
            <person name="Humrighouse B."/>
            <person name="Klenk H.P."/>
            <person name="Potter G."/>
            <person name="Perez-Trallero E."/>
        </authorList>
    </citation>
    <scope>NUCLEOTIDE SEQUENCE [LARGE SCALE GENOMIC DNA]</scope>
    <source>
        <strain evidence="2 3">X1655</strain>
    </source>
</reference>
<dbReference type="OrthoDB" id="5175138at2"/>
<feature type="region of interest" description="Disordered" evidence="1">
    <location>
        <begin position="239"/>
        <end position="260"/>
    </location>
</feature>
<accession>A0A1V2TFP9</accession>
<dbReference type="STRING" id="1538463.B0T36_13205"/>
<evidence type="ECO:0000256" key="1">
    <source>
        <dbReference type="SAM" id="MobiDB-lite"/>
    </source>
</evidence>
<dbReference type="RefSeq" id="WP_077116892.1">
    <property type="nucleotide sequence ID" value="NZ_LOKT01000008.1"/>
</dbReference>
<evidence type="ECO:0008006" key="4">
    <source>
        <dbReference type="Google" id="ProtNLM"/>
    </source>
</evidence>
<dbReference type="Proteomes" id="UP000188836">
    <property type="component" value="Unassembled WGS sequence"/>
</dbReference>
<comment type="caution">
    <text evidence="2">The sequence shown here is derived from an EMBL/GenBank/DDBJ whole genome shotgun (WGS) entry which is preliminary data.</text>
</comment>
<gene>
    <name evidence="2" type="ORF">B0T46_13135</name>
</gene>
<dbReference type="EMBL" id="MUMY01000010">
    <property type="protein sequence ID" value="ONM48314.1"/>
    <property type="molecule type" value="Genomic_DNA"/>
</dbReference>
<evidence type="ECO:0000313" key="2">
    <source>
        <dbReference type="EMBL" id="ONM48314.1"/>
    </source>
</evidence>
<keyword evidence="3" id="KW-1185">Reference proteome</keyword>